<evidence type="ECO:0000259" key="6">
    <source>
        <dbReference type="PROSITE" id="PS50893"/>
    </source>
</evidence>
<comment type="similarity">
    <text evidence="1">Belongs to the ABC transporter superfamily.</text>
</comment>
<evidence type="ECO:0000256" key="4">
    <source>
        <dbReference type="ARBA" id="ARBA00022741"/>
    </source>
</evidence>
<dbReference type="Pfam" id="PF00005">
    <property type="entry name" value="ABC_tran"/>
    <property type="match status" value="1"/>
</dbReference>
<name>A0A8J6XZQ6_9BACT</name>
<dbReference type="SMART" id="SM00382">
    <property type="entry name" value="AAA"/>
    <property type="match status" value="1"/>
</dbReference>
<evidence type="ECO:0000313" key="8">
    <source>
        <dbReference type="Proteomes" id="UP000648239"/>
    </source>
</evidence>
<dbReference type="EMBL" id="JACXWD010000016">
    <property type="protein sequence ID" value="MBD3867802.1"/>
    <property type="molecule type" value="Genomic_DNA"/>
</dbReference>
<keyword evidence="2" id="KW-0813">Transport</keyword>
<comment type="caution">
    <text evidence="7">The sequence shown here is derived from an EMBL/GenBank/DDBJ whole genome shotgun (WGS) entry which is preliminary data.</text>
</comment>
<dbReference type="Proteomes" id="UP000648239">
    <property type="component" value="Unassembled WGS sequence"/>
</dbReference>
<dbReference type="GO" id="GO:0016887">
    <property type="term" value="F:ATP hydrolysis activity"/>
    <property type="evidence" value="ECO:0007669"/>
    <property type="project" value="InterPro"/>
</dbReference>
<dbReference type="InterPro" id="IPR003439">
    <property type="entry name" value="ABC_transporter-like_ATP-bd"/>
</dbReference>
<organism evidence="7 8">
    <name type="scientific">Candidatus Polarisedimenticola svalbardensis</name>
    <dbReference type="NCBI Taxonomy" id="2886004"/>
    <lineage>
        <taxon>Bacteria</taxon>
        <taxon>Pseudomonadati</taxon>
        <taxon>Acidobacteriota</taxon>
        <taxon>Candidatus Polarisedimenticolia</taxon>
        <taxon>Candidatus Polarisedimenticolales</taxon>
        <taxon>Candidatus Polarisedimenticolaceae</taxon>
        <taxon>Candidatus Polarisedimenticola</taxon>
    </lineage>
</organism>
<reference evidence="7 8" key="1">
    <citation type="submission" date="2020-08" db="EMBL/GenBank/DDBJ databases">
        <title>Acidobacteriota in marine sediments use diverse sulfur dissimilation pathways.</title>
        <authorList>
            <person name="Wasmund K."/>
        </authorList>
    </citation>
    <scope>NUCLEOTIDE SEQUENCE [LARGE SCALE GENOMIC DNA]</scope>
    <source>
        <strain evidence="7">MAG AM4</strain>
    </source>
</reference>
<evidence type="ECO:0000256" key="2">
    <source>
        <dbReference type="ARBA" id="ARBA00022448"/>
    </source>
</evidence>
<dbReference type="InterPro" id="IPR027417">
    <property type="entry name" value="P-loop_NTPase"/>
</dbReference>
<keyword evidence="5 7" id="KW-0067">ATP-binding</keyword>
<dbReference type="CDD" id="cd03230">
    <property type="entry name" value="ABC_DR_subfamily_A"/>
    <property type="match status" value="1"/>
</dbReference>
<proteinExistence type="inferred from homology"/>
<feature type="domain" description="ABC transporter" evidence="6">
    <location>
        <begin position="6"/>
        <end position="232"/>
    </location>
</feature>
<dbReference type="AlphaFoldDB" id="A0A8J6XZQ6"/>
<dbReference type="PROSITE" id="PS50893">
    <property type="entry name" value="ABC_TRANSPORTER_2"/>
    <property type="match status" value="1"/>
</dbReference>
<dbReference type="InterPro" id="IPR003593">
    <property type="entry name" value="AAA+_ATPase"/>
</dbReference>
<dbReference type="Gene3D" id="3.40.50.300">
    <property type="entry name" value="P-loop containing nucleotide triphosphate hydrolases"/>
    <property type="match status" value="1"/>
</dbReference>
<evidence type="ECO:0000256" key="1">
    <source>
        <dbReference type="ARBA" id="ARBA00005417"/>
    </source>
</evidence>
<dbReference type="PANTHER" id="PTHR42711:SF5">
    <property type="entry name" value="ABC TRANSPORTER ATP-BINDING PROTEIN NATA"/>
    <property type="match status" value="1"/>
</dbReference>
<evidence type="ECO:0000256" key="5">
    <source>
        <dbReference type="ARBA" id="ARBA00022840"/>
    </source>
</evidence>
<gene>
    <name evidence="7" type="ORF">IFK94_06745</name>
</gene>
<evidence type="ECO:0000313" key="7">
    <source>
        <dbReference type="EMBL" id="MBD3867802.1"/>
    </source>
</evidence>
<dbReference type="InterPro" id="IPR050763">
    <property type="entry name" value="ABC_transporter_ATP-binding"/>
</dbReference>
<evidence type="ECO:0000256" key="3">
    <source>
        <dbReference type="ARBA" id="ARBA00022458"/>
    </source>
</evidence>
<dbReference type="SUPFAM" id="SSF52540">
    <property type="entry name" value="P-loop containing nucleoside triphosphate hydrolases"/>
    <property type="match status" value="1"/>
</dbReference>
<keyword evidence="4" id="KW-0547">Nucleotide-binding</keyword>
<accession>A0A8J6XZQ6</accession>
<keyword evidence="3" id="KW-0536">Nodulation</keyword>
<dbReference type="PANTHER" id="PTHR42711">
    <property type="entry name" value="ABC TRANSPORTER ATP-BINDING PROTEIN"/>
    <property type="match status" value="1"/>
</dbReference>
<protein>
    <submittedName>
        <fullName evidence="7">ABC transporter ATP-binding protein</fullName>
    </submittedName>
</protein>
<sequence length="303" mass="32808">MSGQVLTFRKVSRRFGSTVALDGLDLNVEPGTVLGLIGRNGAGKSTSLRLALGHLHPDAGDIRVLGHDPVTEGIKVREQVGLMSEEASLYGWMTVREIMTFAAGLHPNWDPAFAESFRKRLDLDPKRKIKDLSRGNKAKVSLVLAVAVRPRLLLLDDPTSGLDPLVRREVLEGVLESVPAEGGAVVYASHLIHDVERIADQVTVLDEGKSILEGDLEKIKARVRRVRAVFENEPPEQLTLPGLVSVERENRTLLVVADGANGELEQALQNAGAVNVTVEPLPLEEILVACLKGSGLTEDDDHA</sequence>
<dbReference type="GO" id="GO:0005524">
    <property type="term" value="F:ATP binding"/>
    <property type="evidence" value="ECO:0007669"/>
    <property type="project" value="UniProtKB-KW"/>
</dbReference>